<proteinExistence type="predicted"/>
<keyword evidence="3" id="KW-0802">TPR repeat</keyword>
<dbReference type="InterPro" id="IPR013618">
    <property type="entry name" value="TMTC_DUF1736"/>
</dbReference>
<dbReference type="Gene3D" id="1.25.40.10">
    <property type="entry name" value="Tetratricopeptide repeat domain"/>
    <property type="match status" value="1"/>
</dbReference>
<dbReference type="SUPFAM" id="SSF48452">
    <property type="entry name" value="TPR-like"/>
    <property type="match status" value="1"/>
</dbReference>
<comment type="function">
    <text evidence="1">Transfers mannosyl residues to the hydroxyl group of serine or threonine residues.</text>
</comment>
<dbReference type="InterPro" id="IPR052384">
    <property type="entry name" value="TMTC_O-mannosyltransferase"/>
</dbReference>
<feature type="transmembrane region" description="Helical" evidence="7">
    <location>
        <begin position="184"/>
        <end position="201"/>
    </location>
</feature>
<keyword evidence="7" id="KW-1133">Transmembrane helix</keyword>
<keyword evidence="7" id="KW-0812">Transmembrane</keyword>
<comment type="catalytic activity">
    <reaction evidence="5">
        <text>a di-trans,poly-cis-dolichyl beta-D-mannosyl phosphate + L-threonyl-[protein] = 3-O-(alpha-D-mannosyl)-L-threonyl-[protein] + a di-trans,poly-cis-dolichyl phosphate + H(+)</text>
        <dbReference type="Rhea" id="RHEA:53396"/>
        <dbReference type="Rhea" id="RHEA-COMP:11060"/>
        <dbReference type="Rhea" id="RHEA-COMP:13547"/>
        <dbReference type="Rhea" id="RHEA-COMP:19498"/>
        <dbReference type="Rhea" id="RHEA-COMP:19501"/>
        <dbReference type="ChEBI" id="CHEBI:15378"/>
        <dbReference type="ChEBI" id="CHEBI:30013"/>
        <dbReference type="ChEBI" id="CHEBI:57683"/>
        <dbReference type="ChEBI" id="CHEBI:58211"/>
        <dbReference type="ChEBI" id="CHEBI:137323"/>
        <dbReference type="EC" id="2.4.1.109"/>
    </reaction>
</comment>
<dbReference type="GO" id="GO:0004169">
    <property type="term" value="F:dolichyl-phosphate-mannose-protein mannosyltransferase activity"/>
    <property type="evidence" value="ECO:0007669"/>
    <property type="project" value="UniProtKB-EC"/>
</dbReference>
<feature type="transmembrane region" description="Helical" evidence="7">
    <location>
        <begin position="127"/>
        <end position="149"/>
    </location>
</feature>
<evidence type="ECO:0000256" key="5">
    <source>
        <dbReference type="ARBA" id="ARBA00045085"/>
    </source>
</evidence>
<dbReference type="PANTHER" id="PTHR44216:SF3">
    <property type="entry name" value="PROTEIN O-MANNOSYL-TRANSFERASE TMTC2"/>
    <property type="match status" value="1"/>
</dbReference>
<dbReference type="OrthoDB" id="1658288at2759"/>
<dbReference type="PANTHER" id="PTHR44216">
    <property type="entry name" value="PROTEIN O-MANNOSYL-TRANSFERASE TMTC2"/>
    <property type="match status" value="1"/>
</dbReference>
<evidence type="ECO:0000256" key="6">
    <source>
        <dbReference type="ARBA" id="ARBA00045102"/>
    </source>
</evidence>
<dbReference type="Pfam" id="PF08409">
    <property type="entry name" value="TMTC_DUF1736"/>
    <property type="match status" value="1"/>
</dbReference>
<dbReference type="Proteomes" id="UP000886998">
    <property type="component" value="Unassembled WGS sequence"/>
</dbReference>
<evidence type="ECO:0000259" key="8">
    <source>
        <dbReference type="Pfam" id="PF08409"/>
    </source>
</evidence>
<feature type="transmembrane region" description="Helical" evidence="7">
    <location>
        <begin position="466"/>
        <end position="486"/>
    </location>
</feature>
<feature type="domain" description="DUF1736" evidence="8">
    <location>
        <begin position="241"/>
        <end position="313"/>
    </location>
</feature>
<feature type="transmembrane region" description="Helical" evidence="7">
    <location>
        <begin position="105"/>
        <end position="121"/>
    </location>
</feature>
<evidence type="ECO:0000313" key="9">
    <source>
        <dbReference type="EMBL" id="GFY72826.1"/>
    </source>
</evidence>
<protein>
    <submittedName>
        <fullName evidence="9">Protein O-mannosyl-transferase TMTC2</fullName>
    </submittedName>
</protein>
<keyword evidence="2" id="KW-0677">Repeat</keyword>
<keyword evidence="4 7" id="KW-0472">Membrane</keyword>
<reference evidence="9" key="1">
    <citation type="submission" date="2020-08" db="EMBL/GenBank/DDBJ databases">
        <title>Multicomponent nature underlies the extraordinary mechanical properties of spider dragline silk.</title>
        <authorList>
            <person name="Kono N."/>
            <person name="Nakamura H."/>
            <person name="Mori M."/>
            <person name="Yoshida Y."/>
            <person name="Ohtoshi R."/>
            <person name="Malay A.D."/>
            <person name="Moran D.A.P."/>
            <person name="Tomita M."/>
            <person name="Numata K."/>
            <person name="Arakawa K."/>
        </authorList>
    </citation>
    <scope>NUCLEOTIDE SEQUENCE</scope>
</reference>
<comment type="catalytic activity">
    <reaction evidence="6">
        <text>a di-trans,poly-cis-dolichyl beta-D-mannosyl phosphate + L-seryl-[protein] = 3-O-(alpha-D-mannosyl)-L-seryl-[protein] + a di-trans,poly-cis-dolichyl phosphate + H(+)</text>
        <dbReference type="Rhea" id="RHEA:17377"/>
        <dbReference type="Rhea" id="RHEA-COMP:9863"/>
        <dbReference type="Rhea" id="RHEA-COMP:13546"/>
        <dbReference type="Rhea" id="RHEA-COMP:19498"/>
        <dbReference type="Rhea" id="RHEA-COMP:19501"/>
        <dbReference type="ChEBI" id="CHEBI:15378"/>
        <dbReference type="ChEBI" id="CHEBI:29999"/>
        <dbReference type="ChEBI" id="CHEBI:57683"/>
        <dbReference type="ChEBI" id="CHEBI:58211"/>
        <dbReference type="ChEBI" id="CHEBI:137321"/>
        <dbReference type="EC" id="2.4.1.109"/>
    </reaction>
</comment>
<accession>A0A8X6YKY8</accession>
<feature type="transmembrane region" description="Helical" evidence="7">
    <location>
        <begin position="75"/>
        <end position="93"/>
    </location>
</feature>
<dbReference type="AlphaFoldDB" id="A0A8X6YKY8"/>
<evidence type="ECO:0000256" key="3">
    <source>
        <dbReference type="ARBA" id="ARBA00022803"/>
    </source>
</evidence>
<dbReference type="GO" id="GO:0005789">
    <property type="term" value="C:endoplasmic reticulum membrane"/>
    <property type="evidence" value="ECO:0007669"/>
    <property type="project" value="TreeGrafter"/>
</dbReference>
<gene>
    <name evidence="9" type="primary">tmtc2</name>
    <name evidence="9" type="ORF">TNIN_48241</name>
</gene>
<evidence type="ECO:0000313" key="10">
    <source>
        <dbReference type="Proteomes" id="UP000886998"/>
    </source>
</evidence>
<evidence type="ECO:0000256" key="1">
    <source>
        <dbReference type="ARBA" id="ARBA00003582"/>
    </source>
</evidence>
<name>A0A8X6YKY8_9ARAC</name>
<comment type="caution">
    <text evidence="9">The sequence shown here is derived from an EMBL/GenBank/DDBJ whole genome shotgun (WGS) entry which is preliminary data.</text>
</comment>
<feature type="transmembrane region" description="Helical" evidence="7">
    <location>
        <begin position="498"/>
        <end position="516"/>
    </location>
</feature>
<organism evidence="9 10">
    <name type="scientific">Trichonephila inaurata madagascariensis</name>
    <dbReference type="NCBI Taxonomy" id="2747483"/>
    <lineage>
        <taxon>Eukaryota</taxon>
        <taxon>Metazoa</taxon>
        <taxon>Ecdysozoa</taxon>
        <taxon>Arthropoda</taxon>
        <taxon>Chelicerata</taxon>
        <taxon>Arachnida</taxon>
        <taxon>Araneae</taxon>
        <taxon>Araneomorphae</taxon>
        <taxon>Entelegynae</taxon>
        <taxon>Araneoidea</taxon>
        <taxon>Nephilidae</taxon>
        <taxon>Trichonephila</taxon>
        <taxon>Trichonephila inaurata</taxon>
    </lineage>
</organism>
<evidence type="ECO:0000256" key="4">
    <source>
        <dbReference type="ARBA" id="ARBA00023136"/>
    </source>
</evidence>
<dbReference type="EMBL" id="BMAV01019688">
    <property type="protein sequence ID" value="GFY72826.1"/>
    <property type="molecule type" value="Genomic_DNA"/>
</dbReference>
<dbReference type="InterPro" id="IPR011990">
    <property type="entry name" value="TPR-like_helical_dom_sf"/>
</dbReference>
<sequence>MDEVSFLVMEVITERRLSRAIQTNQDLLPTTPISQLLADDFWGTPMAHSGSHKSYRPLCVLSFRLNYWFGGLDPWGYHFINVMLHSMVTLLFTKLATLMFLGNRFPVIVAGLLFAVHPIHTEAVAGIVGRADVGACLFFLLSMFSYMKYCDLRIREHSMKRWIYLYGSLILATCSMLSKEQGITVIGVLIIYEVFICHKLSKRKILDIPFKKQYGSLREGLLHLLGAGIAIICLRFHLMGSKAPHFAPADNPAAANDSLWTRILTFLYLPAFNFWLLLYPRWLSFDWSMEAIPLLKDLKDKRNYGTGAFYLSILILVYCLIRAYRKRCLCGNGAFCFVGLSGESYLTKNGLYHSKNFIHKKGGDPGCPCVHITARNQNNHHRGRRSGNSHSSHYIGYRMTVGNATPPGPIGSIEFEEVMDNPTPPTRLAFAGATDTLAMSMTLMILPFIPATNLFFYVGFVIAERVLYIPSMGFCILVALGIDNFYRRFGSSKIWKCIIYILVGAMLVTMSTRTYLRNLDWLDEEDLYRSGIEINPPKAYGNLANILSGRGNKDEAEWAYRQALSFRANMADVRYNL</sequence>
<feature type="transmembrane region" description="Helical" evidence="7">
    <location>
        <begin position="259"/>
        <end position="279"/>
    </location>
</feature>
<evidence type="ECO:0000256" key="2">
    <source>
        <dbReference type="ARBA" id="ARBA00022737"/>
    </source>
</evidence>
<feature type="transmembrane region" description="Helical" evidence="7">
    <location>
        <begin position="437"/>
        <end position="460"/>
    </location>
</feature>
<evidence type="ECO:0000256" key="7">
    <source>
        <dbReference type="SAM" id="Phobius"/>
    </source>
</evidence>
<feature type="transmembrane region" description="Helical" evidence="7">
    <location>
        <begin position="221"/>
        <end position="239"/>
    </location>
</feature>
<keyword evidence="10" id="KW-1185">Reference proteome</keyword>